<dbReference type="Proteomes" id="UP000095286">
    <property type="component" value="Unplaced"/>
</dbReference>
<evidence type="ECO:0000313" key="1">
    <source>
        <dbReference type="Proteomes" id="UP000095286"/>
    </source>
</evidence>
<proteinExistence type="predicted"/>
<organism evidence="1 2">
    <name type="scientific">Rhabditophanes sp. KR3021</name>
    <dbReference type="NCBI Taxonomy" id="114890"/>
    <lineage>
        <taxon>Eukaryota</taxon>
        <taxon>Metazoa</taxon>
        <taxon>Ecdysozoa</taxon>
        <taxon>Nematoda</taxon>
        <taxon>Chromadorea</taxon>
        <taxon>Rhabditida</taxon>
        <taxon>Tylenchina</taxon>
        <taxon>Panagrolaimomorpha</taxon>
        <taxon>Strongyloidoidea</taxon>
        <taxon>Alloionematidae</taxon>
        <taxon>Rhabditophanes</taxon>
    </lineage>
</organism>
<evidence type="ECO:0000313" key="2">
    <source>
        <dbReference type="WBParaSite" id="RSKR_0000032700.1"/>
    </source>
</evidence>
<protein>
    <submittedName>
        <fullName evidence="2">BAG domain-containing protein</fullName>
    </submittedName>
</protein>
<dbReference type="WBParaSite" id="RSKR_0000032700.1">
    <property type="protein sequence ID" value="RSKR_0000032700.1"/>
    <property type="gene ID" value="RSKR_0000032700"/>
</dbReference>
<accession>A0AC35TGC8</accession>
<sequence>MSNQDNFVIYYTDDALKSENEGRSREKWQTNVDNCGKIVEVVMSREEEEERITLKETLDELNVVIKVLKAEIEGSKINSKAIGELMGKLKEMMAVKVGKLEQHAQFCARYGIVNNYTYKERPNFAFAMGFLGNSVPSLKEPSDEGEVDQLIPAGGQEKKPRFIETISLEPSIPKASKYDKRSNTALVSQIADLLKTASDPNSRSN</sequence>
<name>A0AC35TGC8_9BILA</name>
<reference evidence="2" key="1">
    <citation type="submission" date="2016-11" db="UniProtKB">
        <authorList>
            <consortium name="WormBaseParasite"/>
        </authorList>
    </citation>
    <scope>IDENTIFICATION</scope>
    <source>
        <strain evidence="2">KR3021</strain>
    </source>
</reference>